<dbReference type="GO" id="GO:0003677">
    <property type="term" value="F:DNA binding"/>
    <property type="evidence" value="ECO:0007669"/>
    <property type="project" value="UniProtKB-KW"/>
</dbReference>
<dbReference type="PANTHER" id="PTHR35010">
    <property type="entry name" value="BLL4672 PROTEIN-RELATED"/>
    <property type="match status" value="1"/>
</dbReference>
<dbReference type="Gene3D" id="3.30.450.180">
    <property type="match status" value="1"/>
</dbReference>
<proteinExistence type="predicted"/>
<evidence type="ECO:0000259" key="1">
    <source>
        <dbReference type="Pfam" id="PF17765"/>
    </source>
</evidence>
<protein>
    <submittedName>
        <fullName evidence="2">DNA-binding protein</fullName>
    </submittedName>
</protein>
<name>A0A378ALI9_KLEPN</name>
<dbReference type="Proteomes" id="UP000254387">
    <property type="component" value="Unassembled WGS sequence"/>
</dbReference>
<reference evidence="2 3" key="1">
    <citation type="submission" date="2018-06" db="EMBL/GenBank/DDBJ databases">
        <authorList>
            <consortium name="Pathogen Informatics"/>
            <person name="Doyle S."/>
        </authorList>
    </citation>
    <scope>NUCLEOTIDE SEQUENCE [LARGE SCALE GENOMIC DNA]</scope>
    <source>
        <strain evidence="2 3">NCTC5053</strain>
    </source>
</reference>
<dbReference type="Pfam" id="PF17765">
    <property type="entry name" value="MLTR_LBD"/>
    <property type="match status" value="1"/>
</dbReference>
<gene>
    <name evidence="2" type="ORF">NCTC5053_02609</name>
</gene>
<dbReference type="InterPro" id="IPR041413">
    <property type="entry name" value="MLTR_LBD"/>
</dbReference>
<feature type="domain" description="MmyB-like transcription regulator ligand binding" evidence="1">
    <location>
        <begin position="2"/>
        <end position="138"/>
    </location>
</feature>
<evidence type="ECO:0000313" key="3">
    <source>
        <dbReference type="Proteomes" id="UP000254387"/>
    </source>
</evidence>
<dbReference type="EMBL" id="UGMN01000004">
    <property type="protein sequence ID" value="STV13827.1"/>
    <property type="molecule type" value="Genomic_DNA"/>
</dbReference>
<evidence type="ECO:0000313" key="2">
    <source>
        <dbReference type="EMBL" id="STV13827.1"/>
    </source>
</evidence>
<sequence length="297" mass="32786">MAWNDSFCRLMGIDFATLPEEDRNCIYLYLTHETWRSRIENRDVLPTFVSYFRAAMAEHRGDPAWENKLARFFAASSEFEALWHQRYEVRGVENQIKHFNHPQLGRFSLQQMYWYSAPRNGSRLLVYLPMDEAGEQALGVAGPTLITRNQMAAICHLRVLPGRRCWTVPSPSGSRGEGKALPGSLLCYLWLQRTLRSRLVFCVMSLTAQGAHRGLPVAAAPCTPGLRPATSPLRGAFDLSLQASGRAEAASVQNTALSPHPCGLPLPSGNVSAMLRPATPAVSVAQVGKLMAGCYGP</sequence>
<dbReference type="PANTHER" id="PTHR35010:SF2">
    <property type="entry name" value="BLL4672 PROTEIN"/>
    <property type="match status" value="1"/>
</dbReference>
<keyword evidence="2" id="KW-0238">DNA-binding</keyword>
<accession>A0A378ALI9</accession>
<dbReference type="AlphaFoldDB" id="A0A378ALI9"/>
<organism evidence="2 3">
    <name type="scientific">Klebsiella pneumoniae</name>
    <dbReference type="NCBI Taxonomy" id="573"/>
    <lineage>
        <taxon>Bacteria</taxon>
        <taxon>Pseudomonadati</taxon>
        <taxon>Pseudomonadota</taxon>
        <taxon>Gammaproteobacteria</taxon>
        <taxon>Enterobacterales</taxon>
        <taxon>Enterobacteriaceae</taxon>
        <taxon>Klebsiella/Raoultella group</taxon>
        <taxon>Klebsiella</taxon>
        <taxon>Klebsiella pneumoniae complex</taxon>
    </lineage>
</organism>